<gene>
    <name evidence="3" type="ORF">Rsub_01595</name>
</gene>
<comment type="caution">
    <text evidence="3">The sequence shown here is derived from an EMBL/GenBank/DDBJ whole genome shotgun (WGS) entry which is preliminary data.</text>
</comment>
<reference evidence="3 4" key="1">
    <citation type="journal article" date="2018" name="Sci. Rep.">
        <title>Raphidocelis subcapitata (=Pseudokirchneriella subcapitata) provides an insight into genome evolution and environmental adaptations in the Sphaeropleales.</title>
        <authorList>
            <person name="Suzuki S."/>
            <person name="Yamaguchi H."/>
            <person name="Nakajima N."/>
            <person name="Kawachi M."/>
        </authorList>
    </citation>
    <scope>NUCLEOTIDE SEQUENCE [LARGE SCALE GENOMIC DNA]</scope>
    <source>
        <strain evidence="3 4">NIES-35</strain>
    </source>
</reference>
<feature type="region of interest" description="Disordered" evidence="1">
    <location>
        <begin position="93"/>
        <end position="112"/>
    </location>
</feature>
<dbReference type="InParanoid" id="A0A2V0NMH1"/>
<evidence type="ECO:0000256" key="2">
    <source>
        <dbReference type="SAM" id="SignalP"/>
    </source>
</evidence>
<dbReference type="EMBL" id="BDRX01000006">
    <property type="protein sequence ID" value="GBF88696.1"/>
    <property type="molecule type" value="Genomic_DNA"/>
</dbReference>
<accession>A0A2V0NMH1</accession>
<feature type="chain" id="PRO_5016106500" evidence="2">
    <location>
        <begin position="31"/>
        <end position="230"/>
    </location>
</feature>
<organism evidence="3 4">
    <name type="scientific">Raphidocelis subcapitata</name>
    <dbReference type="NCBI Taxonomy" id="307507"/>
    <lineage>
        <taxon>Eukaryota</taxon>
        <taxon>Viridiplantae</taxon>
        <taxon>Chlorophyta</taxon>
        <taxon>core chlorophytes</taxon>
        <taxon>Chlorophyceae</taxon>
        <taxon>CS clade</taxon>
        <taxon>Sphaeropleales</taxon>
        <taxon>Selenastraceae</taxon>
        <taxon>Raphidocelis</taxon>
    </lineage>
</organism>
<evidence type="ECO:0000256" key="1">
    <source>
        <dbReference type="SAM" id="MobiDB-lite"/>
    </source>
</evidence>
<dbReference type="OrthoDB" id="10532686at2759"/>
<name>A0A2V0NMH1_9CHLO</name>
<evidence type="ECO:0000313" key="3">
    <source>
        <dbReference type="EMBL" id="GBF88696.1"/>
    </source>
</evidence>
<dbReference type="Proteomes" id="UP000247498">
    <property type="component" value="Unassembled WGS sequence"/>
</dbReference>
<dbReference type="AlphaFoldDB" id="A0A2V0NMH1"/>
<evidence type="ECO:0000313" key="4">
    <source>
        <dbReference type="Proteomes" id="UP000247498"/>
    </source>
</evidence>
<feature type="signal peptide" evidence="2">
    <location>
        <begin position="1"/>
        <end position="30"/>
    </location>
</feature>
<protein>
    <submittedName>
        <fullName evidence="3">F-type H+-transporting ATPase subunit gamma</fullName>
    </submittedName>
</protein>
<sequence length="230" mass="24462">MRAAAWGPRRWWSLWIALILLATGPSGALAARRLRQAVETKATQGRNPIRGNYLFTQAREAEAKANPRSAGMHHNEARMIVYASDLYPAARQGVTTRNGEQPGGRARSNGGPAGNSVYAFGVVAHAATDTERARAMSGSDVMPMMPDQAERDNYVQSKAATTAQWDVQQLRRTTGKTNQVYIDSIAVNDLPPLSHGISNVGGGPTAIAEAGQAVAVANADTPVNSGISDR</sequence>
<proteinExistence type="predicted"/>
<keyword evidence="2" id="KW-0732">Signal</keyword>
<keyword evidence="4" id="KW-1185">Reference proteome</keyword>